<feature type="transmembrane region" description="Helical" evidence="9">
    <location>
        <begin position="362"/>
        <end position="380"/>
    </location>
</feature>
<feature type="transmembrane region" description="Helical" evidence="9">
    <location>
        <begin position="386"/>
        <end position="411"/>
    </location>
</feature>
<keyword evidence="4 9" id="KW-0812">Transmembrane</keyword>
<evidence type="ECO:0000256" key="4">
    <source>
        <dbReference type="ARBA" id="ARBA00022692"/>
    </source>
</evidence>
<keyword evidence="8 9" id="KW-0472">Membrane</keyword>
<comment type="function">
    <text evidence="9">Part of the Sec protein translocase complex. Interacts with the SecYEG preprotein conducting channel. SecDF uses the proton motive force (PMF) to complete protein translocation after the ATP-dependent function of SecA.</text>
</comment>
<dbReference type="InterPro" id="IPR048631">
    <property type="entry name" value="SecD_1st"/>
</dbReference>
<evidence type="ECO:0000256" key="1">
    <source>
        <dbReference type="ARBA" id="ARBA00004651"/>
    </source>
</evidence>
<feature type="domain" description="SecDF P1 head subdomain" evidence="12">
    <location>
        <begin position="138"/>
        <end position="237"/>
    </location>
</feature>
<evidence type="ECO:0000256" key="9">
    <source>
        <dbReference type="HAMAP-Rule" id="MF_01463"/>
    </source>
</evidence>
<sequence length="429" mass="45912">MWFTRSLAVFFLIVGGLLGWFIYASQQEGSDLPFRLGLDLAGGSHLVYTADVSDVAQGEVADAMSSLRTVVERRTNIFGVSEPLVQTERSFSGDHRLVVELPGVTDLNEAVRVIGETPVLDFRLQTISEDGEVSYTPTELSGRYVARAQLEFDAGHAGVGSEPVVIIRFDSEGSKLFEQITRDNVGEVLGIFLDGEPISVPVIREAIPGGSATISGNFSLDEAKTLVRDLNFGALPVPISLLSSSAIGPTLGAETLQAGIIAGAIGFLLVVLFMIGWYRVPGLVAVVALLIYGAVVLSLFKVIPVTITAAGIAAFILSVGMAVDANVLIFERMKEELKGGRPLDEAIKEGFRRAWPSIRESNLSSLISATVLFWFGTALIKGFALVFGLGVFVSMLSAITVSRAMLLALAFDWTRSKAKALFGSGLRIH</sequence>
<dbReference type="PANTHER" id="PTHR30081">
    <property type="entry name" value="PROTEIN-EXPORT MEMBRANE PROTEIN SEC"/>
    <property type="match status" value="1"/>
</dbReference>
<evidence type="ECO:0000256" key="8">
    <source>
        <dbReference type="ARBA" id="ARBA00023136"/>
    </source>
</evidence>
<dbReference type="PANTHER" id="PTHR30081:SF1">
    <property type="entry name" value="PROTEIN TRANSLOCASE SUBUNIT SECD"/>
    <property type="match status" value="1"/>
</dbReference>
<dbReference type="Gene3D" id="3.30.1360.200">
    <property type="match status" value="1"/>
</dbReference>
<dbReference type="PRINTS" id="PR00702">
    <property type="entry name" value="ACRIFLAVINRP"/>
</dbReference>
<dbReference type="GO" id="GO:0005886">
    <property type="term" value="C:plasma membrane"/>
    <property type="evidence" value="ECO:0007669"/>
    <property type="project" value="UniProtKB-SubCell"/>
</dbReference>
<evidence type="ECO:0000256" key="5">
    <source>
        <dbReference type="ARBA" id="ARBA00022927"/>
    </source>
</evidence>
<evidence type="ECO:0000259" key="12">
    <source>
        <dbReference type="Pfam" id="PF22599"/>
    </source>
</evidence>
<dbReference type="GO" id="GO:0006605">
    <property type="term" value="P:protein targeting"/>
    <property type="evidence" value="ECO:0007669"/>
    <property type="project" value="UniProtKB-UniRule"/>
</dbReference>
<dbReference type="InterPro" id="IPR054384">
    <property type="entry name" value="SecDF_P1_head"/>
</dbReference>
<dbReference type="GO" id="GO:0015450">
    <property type="term" value="F:protein-transporting ATPase activity"/>
    <property type="evidence" value="ECO:0007669"/>
    <property type="project" value="InterPro"/>
</dbReference>
<dbReference type="NCBIfam" id="TIGR00916">
    <property type="entry name" value="2A0604s01"/>
    <property type="match status" value="1"/>
</dbReference>
<organism evidence="13 14">
    <name type="scientific">Candidatus Kaiserbacteria bacterium CG10_big_fil_rev_8_21_14_0_10_45_20</name>
    <dbReference type="NCBI Taxonomy" id="1974607"/>
    <lineage>
        <taxon>Bacteria</taxon>
        <taxon>Candidatus Kaiseribacteriota</taxon>
    </lineage>
</organism>
<dbReference type="Pfam" id="PF21760">
    <property type="entry name" value="SecD_1st"/>
    <property type="match status" value="1"/>
</dbReference>
<evidence type="ECO:0000256" key="6">
    <source>
        <dbReference type="ARBA" id="ARBA00022989"/>
    </source>
</evidence>
<dbReference type="SUPFAM" id="SSF82866">
    <property type="entry name" value="Multidrug efflux transporter AcrB transmembrane domain"/>
    <property type="match status" value="1"/>
</dbReference>
<keyword evidence="5 9" id="KW-0653">Protein transport</keyword>
<feature type="domain" description="Protein export membrane protein SecD/SecF C-terminal" evidence="10">
    <location>
        <begin position="240"/>
        <end position="409"/>
    </location>
</feature>
<dbReference type="Gene3D" id="1.20.1640.10">
    <property type="entry name" value="Multidrug efflux transporter AcrB transmembrane domain"/>
    <property type="match status" value="1"/>
</dbReference>
<feature type="transmembrane region" description="Helical" evidence="9">
    <location>
        <begin position="256"/>
        <end position="275"/>
    </location>
</feature>
<feature type="domain" description="Protein translocase subunit SecDF P1" evidence="11">
    <location>
        <begin position="65"/>
        <end position="125"/>
    </location>
</feature>
<comment type="subcellular location">
    <subcellularLocation>
        <location evidence="1 9">Cell membrane</location>
        <topology evidence="1 9">Multi-pass membrane protein</topology>
    </subcellularLocation>
</comment>
<dbReference type="Gene3D" id="3.30.70.3400">
    <property type="match status" value="1"/>
</dbReference>
<protein>
    <recommendedName>
        <fullName evidence="9">Protein translocase subunit SecD</fullName>
    </recommendedName>
</protein>
<evidence type="ECO:0000259" key="11">
    <source>
        <dbReference type="Pfam" id="PF21760"/>
    </source>
</evidence>
<comment type="similarity">
    <text evidence="9">Belongs to the SecD/SecF family. SecD subfamily.</text>
</comment>
<proteinExistence type="inferred from homology"/>
<comment type="subunit">
    <text evidence="9">Forms a complex with SecF. Part of the essential Sec protein translocation apparatus which comprises SecA, SecYEG and auxiliary proteins SecDF. Other proteins may also be involved.</text>
</comment>
<evidence type="ECO:0000256" key="2">
    <source>
        <dbReference type="ARBA" id="ARBA00022448"/>
    </source>
</evidence>
<keyword evidence="3 9" id="KW-1003">Cell membrane</keyword>
<evidence type="ECO:0000313" key="14">
    <source>
        <dbReference type="Proteomes" id="UP000229315"/>
    </source>
</evidence>
<dbReference type="AlphaFoldDB" id="A0A2H0UG79"/>
<feature type="transmembrane region" description="Helical" evidence="9">
    <location>
        <begin position="309"/>
        <end position="330"/>
    </location>
</feature>
<dbReference type="Proteomes" id="UP000229315">
    <property type="component" value="Unassembled WGS sequence"/>
</dbReference>
<dbReference type="EMBL" id="PFBH01000004">
    <property type="protein sequence ID" value="PIR85418.1"/>
    <property type="molecule type" value="Genomic_DNA"/>
</dbReference>
<feature type="transmembrane region" description="Helical" evidence="9">
    <location>
        <begin position="282"/>
        <end position="303"/>
    </location>
</feature>
<comment type="caution">
    <text evidence="13">The sequence shown here is derived from an EMBL/GenBank/DDBJ whole genome shotgun (WGS) entry which is preliminary data.</text>
</comment>
<comment type="caution">
    <text evidence="9">Lacks conserved residue(s) required for the propagation of feature annotation.</text>
</comment>
<accession>A0A2H0UG79</accession>
<dbReference type="InterPro" id="IPR055344">
    <property type="entry name" value="SecD_SecF_C_bact"/>
</dbReference>
<name>A0A2H0UG79_9BACT</name>
<dbReference type="Pfam" id="PF07549">
    <property type="entry name" value="Sec_GG"/>
    <property type="match status" value="1"/>
</dbReference>
<dbReference type="NCBIfam" id="TIGR01129">
    <property type="entry name" value="secD"/>
    <property type="match status" value="1"/>
</dbReference>
<dbReference type="InterPro" id="IPR001036">
    <property type="entry name" value="Acrflvin-R"/>
</dbReference>
<evidence type="ECO:0000256" key="3">
    <source>
        <dbReference type="ARBA" id="ARBA00022475"/>
    </source>
</evidence>
<dbReference type="InterPro" id="IPR005791">
    <property type="entry name" value="SecD"/>
</dbReference>
<dbReference type="Pfam" id="PF22599">
    <property type="entry name" value="SecDF_P1_head"/>
    <property type="match status" value="1"/>
</dbReference>
<dbReference type="GO" id="GO:0043952">
    <property type="term" value="P:protein transport by the Sec complex"/>
    <property type="evidence" value="ECO:0007669"/>
    <property type="project" value="UniProtKB-UniRule"/>
</dbReference>
<keyword evidence="2 9" id="KW-0813">Transport</keyword>
<keyword evidence="7 9" id="KW-0811">Translocation</keyword>
<dbReference type="InterPro" id="IPR022813">
    <property type="entry name" value="SecD/SecF_arch_bac"/>
</dbReference>
<evidence type="ECO:0000313" key="13">
    <source>
        <dbReference type="EMBL" id="PIR85418.1"/>
    </source>
</evidence>
<keyword evidence="6 9" id="KW-1133">Transmembrane helix</keyword>
<evidence type="ECO:0000256" key="7">
    <source>
        <dbReference type="ARBA" id="ARBA00023010"/>
    </source>
</evidence>
<gene>
    <name evidence="9 13" type="primary">secD</name>
    <name evidence="13" type="ORF">COU15_00785</name>
</gene>
<dbReference type="GO" id="GO:0065002">
    <property type="term" value="P:intracellular protein transmembrane transport"/>
    <property type="evidence" value="ECO:0007669"/>
    <property type="project" value="UniProtKB-UniRule"/>
</dbReference>
<evidence type="ECO:0000259" key="10">
    <source>
        <dbReference type="Pfam" id="PF02355"/>
    </source>
</evidence>
<dbReference type="InterPro" id="IPR048634">
    <property type="entry name" value="SecD_SecF_C"/>
</dbReference>
<reference evidence="14" key="1">
    <citation type="submission" date="2017-09" db="EMBL/GenBank/DDBJ databases">
        <title>Depth-based differentiation of microbial function through sediment-hosted aquifers and enrichment of novel symbionts in the deep terrestrial subsurface.</title>
        <authorList>
            <person name="Probst A.J."/>
            <person name="Ladd B."/>
            <person name="Jarett J.K."/>
            <person name="Geller-Mcgrath D.E."/>
            <person name="Sieber C.M.K."/>
            <person name="Emerson J.B."/>
            <person name="Anantharaman K."/>
            <person name="Thomas B.C."/>
            <person name="Malmstrom R."/>
            <person name="Stieglmeier M."/>
            <person name="Klingl A."/>
            <person name="Woyke T."/>
            <person name="Ryan C.M."/>
            <person name="Banfield J.F."/>
        </authorList>
    </citation>
    <scope>NUCLEOTIDE SEQUENCE [LARGE SCALE GENOMIC DNA]</scope>
</reference>
<dbReference type="Pfam" id="PF02355">
    <property type="entry name" value="SecD_SecF_C"/>
    <property type="match status" value="1"/>
</dbReference>
<dbReference type="InterPro" id="IPR022646">
    <property type="entry name" value="SecD/SecF_CS"/>
</dbReference>
<dbReference type="HAMAP" id="MF_01463_B">
    <property type="entry name" value="SecD_B"/>
    <property type="match status" value="1"/>
</dbReference>